<feature type="region of interest" description="Disordered" evidence="2">
    <location>
        <begin position="326"/>
        <end position="458"/>
    </location>
</feature>
<dbReference type="OrthoDB" id="7222477at2759"/>
<accession>A0A6H5IGA5</accession>
<dbReference type="AlphaFoldDB" id="A0A6H5IGA5"/>
<name>A0A6H5IGA5_9HYME</name>
<dbReference type="GO" id="GO:0060962">
    <property type="term" value="P:regulation of ribosomal protein gene transcription by RNA polymerase II"/>
    <property type="evidence" value="ECO:0007669"/>
    <property type="project" value="InterPro"/>
</dbReference>
<dbReference type="PANTHER" id="PTHR21712">
    <property type="entry name" value="PRE-RRNA-PROCESSING PROTEIN FHL1"/>
    <property type="match status" value="1"/>
</dbReference>
<feature type="compositionally biased region" description="Low complexity" evidence="2">
    <location>
        <begin position="326"/>
        <end position="340"/>
    </location>
</feature>
<dbReference type="GO" id="GO:0043565">
    <property type="term" value="F:sequence-specific DNA binding"/>
    <property type="evidence" value="ECO:0007669"/>
    <property type="project" value="TreeGrafter"/>
</dbReference>
<feature type="compositionally biased region" description="Polar residues" evidence="2">
    <location>
        <begin position="161"/>
        <end position="182"/>
    </location>
</feature>
<sequence>MRLCKIQPPQQYRLVRAFESRSFVRPRIRPAVPYKASTSVKVSETCALVKKCILQKMRSCAPLLQKKLNKTFFASKGNITLIPNIMLFGQFMRGHKARVINEPFIEIVKMIYDVGEVSKNTTRNKLILICILGSALGQYSSSSEEAGLPKKSPAIRRYKSQPPQHQSNSRFSNSAPQTSVANQRFRRPITVNKARPTSEPIPELPVFTSGIRGSHPPRLTPISVSTSPVPLSSYEQNDEAASLPIQTIQQPHLVHAQSIHSPQAASAFNELKPVNEEHDKDEDVVQVIANLGAVSGNAFTGNLLSPTIASPTPTLTAYLQAQHQQQLQQLQQQHNQHPQQSLPPAPQYRPIQRPQPQSTPAEPQYKPQKPIRLQKQPQQQQQHHHQVQQQHHHQVQQQQQQQQHREHQHHHQQQPQQQQLTSRNEYDFNENSRPVISKPRPTAVPKKSKPQEYYGEGGRTKKPVAQVSYWIAITIASSLKCSVRD</sequence>
<dbReference type="Proteomes" id="UP000479190">
    <property type="component" value="Unassembled WGS sequence"/>
</dbReference>
<dbReference type="PANTHER" id="PTHR21712:SF29">
    <property type="entry name" value="PRE-RRNA-PROCESSING PROTEIN FHL1"/>
    <property type="match status" value="1"/>
</dbReference>
<organism evidence="3 4">
    <name type="scientific">Trichogramma brassicae</name>
    <dbReference type="NCBI Taxonomy" id="86971"/>
    <lineage>
        <taxon>Eukaryota</taxon>
        <taxon>Metazoa</taxon>
        <taxon>Ecdysozoa</taxon>
        <taxon>Arthropoda</taxon>
        <taxon>Hexapoda</taxon>
        <taxon>Insecta</taxon>
        <taxon>Pterygota</taxon>
        <taxon>Neoptera</taxon>
        <taxon>Endopterygota</taxon>
        <taxon>Hymenoptera</taxon>
        <taxon>Apocrita</taxon>
        <taxon>Proctotrupomorpha</taxon>
        <taxon>Chalcidoidea</taxon>
        <taxon>Trichogrammatidae</taxon>
        <taxon>Trichogramma</taxon>
    </lineage>
</organism>
<dbReference type="EMBL" id="CADCXV010000742">
    <property type="protein sequence ID" value="CAB0034460.1"/>
    <property type="molecule type" value="Genomic_DNA"/>
</dbReference>
<evidence type="ECO:0000313" key="3">
    <source>
        <dbReference type="EMBL" id="CAB0034460.1"/>
    </source>
</evidence>
<feature type="region of interest" description="Disordered" evidence="2">
    <location>
        <begin position="157"/>
        <end position="215"/>
    </location>
</feature>
<keyword evidence="1" id="KW-0539">Nucleus</keyword>
<keyword evidence="4" id="KW-1185">Reference proteome</keyword>
<feature type="compositionally biased region" description="Basic residues" evidence="2">
    <location>
        <begin position="382"/>
        <end position="394"/>
    </location>
</feature>
<evidence type="ECO:0000256" key="2">
    <source>
        <dbReference type="SAM" id="MobiDB-lite"/>
    </source>
</evidence>
<evidence type="ECO:0000313" key="4">
    <source>
        <dbReference type="Proteomes" id="UP000479190"/>
    </source>
</evidence>
<dbReference type="InterPro" id="IPR045178">
    <property type="entry name" value="Fhl1/FHA1"/>
</dbReference>
<dbReference type="GO" id="GO:0005634">
    <property type="term" value="C:nucleus"/>
    <property type="evidence" value="ECO:0007669"/>
    <property type="project" value="UniProtKB-ARBA"/>
</dbReference>
<proteinExistence type="predicted"/>
<reference evidence="3 4" key="1">
    <citation type="submission" date="2020-02" db="EMBL/GenBank/DDBJ databases">
        <authorList>
            <person name="Ferguson B K."/>
        </authorList>
    </citation>
    <scope>NUCLEOTIDE SEQUENCE [LARGE SCALE GENOMIC DNA]</scope>
</reference>
<gene>
    <name evidence="3" type="ORF">TBRA_LOCUS6358</name>
</gene>
<evidence type="ECO:0000256" key="1">
    <source>
        <dbReference type="ARBA" id="ARBA00023242"/>
    </source>
</evidence>
<protein>
    <submittedName>
        <fullName evidence="3">Uncharacterized protein</fullName>
    </submittedName>
</protein>